<evidence type="ECO:0000313" key="1">
    <source>
        <dbReference type="EMBL" id="NRT89685.1"/>
    </source>
</evidence>
<dbReference type="AlphaFoldDB" id="A0AAX0B2W7"/>
<sequence>MFYEFSILEKNQGKYKVNICIKDESKNIIFKGITVANYDKNIGMVLLDQNYIKNAIQNEVIRLDLISKLKRYIKSII</sequence>
<proteinExistence type="predicted"/>
<reference evidence="1" key="2">
    <citation type="journal article" date="2022" name="Nat. Biotechnol.">
        <title>Carbon-negative production of acetone and isopropanol by gas fermentation at industrial pilot scale.</title>
        <authorList>
            <person name="Liew F.E."/>
            <person name="Nogle R."/>
            <person name="Abdalla T."/>
            <person name="Rasor B.J."/>
            <person name="Canter C."/>
            <person name="Jensen R.O."/>
            <person name="Wang L."/>
            <person name="Strutz J."/>
            <person name="Chirania P."/>
            <person name="De Tissera S."/>
            <person name="Mueller A.P."/>
            <person name="Ruan Z."/>
            <person name="Gao A."/>
            <person name="Tran L."/>
            <person name="Engle N.L."/>
            <person name="Bromley J.C."/>
            <person name="Daniell J."/>
            <person name="Conrado R."/>
            <person name="Tschaplinski T.J."/>
            <person name="Giannone R.J."/>
            <person name="Hettich R.L."/>
            <person name="Karim A.S."/>
            <person name="Simpson S.D."/>
            <person name="Brown S.D."/>
            <person name="Leang C."/>
            <person name="Jewett M.C."/>
            <person name="Kopke M."/>
        </authorList>
    </citation>
    <scope>NUCLEOTIDE SEQUENCE</scope>
    <source>
        <strain evidence="1">DJ080</strain>
    </source>
</reference>
<gene>
    <name evidence="1" type="ORF">B0H41_003364</name>
</gene>
<accession>A0AAX0B2W7</accession>
<name>A0AAX0B2W7_CLOBE</name>
<reference evidence="1" key="1">
    <citation type="submission" date="2020-05" db="EMBL/GenBank/DDBJ databases">
        <authorList>
            <person name="Brown S."/>
            <person name="Huntemann M."/>
            <person name="Clum A."/>
            <person name="Spunde A."/>
            <person name="Palaniappan K."/>
            <person name="Ritter S."/>
            <person name="Mikhailova N."/>
            <person name="Chen I.-M."/>
            <person name="Stamatis D."/>
            <person name="Reddy T."/>
            <person name="O'Malley R."/>
            <person name="Daum C."/>
            <person name="Shapiro N."/>
            <person name="Ivanova N."/>
            <person name="Kyrpides N."/>
            <person name="Woyke T."/>
        </authorList>
    </citation>
    <scope>NUCLEOTIDE SEQUENCE</scope>
    <source>
        <strain evidence="1">DJ080</strain>
    </source>
</reference>
<protein>
    <submittedName>
        <fullName evidence="1">Uncharacterized protein</fullName>
    </submittedName>
</protein>
<comment type="caution">
    <text evidence="1">The sequence shown here is derived from an EMBL/GenBank/DDBJ whole genome shotgun (WGS) entry which is preliminary data.</text>
</comment>
<dbReference type="RefSeq" id="WP_173709698.1">
    <property type="nucleotide sequence ID" value="NZ_JABSWC010000001.1"/>
</dbReference>
<dbReference type="Proteomes" id="UP001193748">
    <property type="component" value="Unassembled WGS sequence"/>
</dbReference>
<dbReference type="EMBL" id="JABSWW010000001">
    <property type="protein sequence ID" value="NRT89685.1"/>
    <property type="molecule type" value="Genomic_DNA"/>
</dbReference>
<organism evidence="1 2">
    <name type="scientific">Clostridium beijerinckii</name>
    <name type="common">Clostridium MP</name>
    <dbReference type="NCBI Taxonomy" id="1520"/>
    <lineage>
        <taxon>Bacteria</taxon>
        <taxon>Bacillati</taxon>
        <taxon>Bacillota</taxon>
        <taxon>Clostridia</taxon>
        <taxon>Eubacteriales</taxon>
        <taxon>Clostridiaceae</taxon>
        <taxon>Clostridium</taxon>
    </lineage>
</organism>
<evidence type="ECO:0000313" key="2">
    <source>
        <dbReference type="Proteomes" id="UP001193748"/>
    </source>
</evidence>